<evidence type="ECO:0000256" key="1">
    <source>
        <dbReference type="SAM" id="SignalP"/>
    </source>
</evidence>
<accession>A0ABV3L262</accession>
<evidence type="ECO:0000313" key="3">
    <source>
        <dbReference type="Proteomes" id="UP001553161"/>
    </source>
</evidence>
<reference evidence="2 3" key="1">
    <citation type="submission" date="2024-07" db="EMBL/GenBank/DDBJ databases">
        <authorList>
            <person name="Kang M."/>
        </authorList>
    </citation>
    <scope>NUCLEOTIDE SEQUENCE [LARGE SCALE GENOMIC DNA]</scope>
    <source>
        <strain evidence="2 3">DFM31</strain>
    </source>
</reference>
<sequence length="248" mass="27018">MRAALAAAALASAAVGPMPAPADSDDSAVAAFVEANLISIFYHEIGHALIDQLALPIFGQEEDAADVFSILMIDALFEEDSAQAIAYDAALGFLAEAELRDATGDEIAWWDVHGVDEQRFYTTTCLFYGANPEVRDDLARDLALPEERADYCVEEFDLAAESWGIALEEIADGPGQLLLYVEDGSEGWMAEVIGAEVEEFNALFGLKRDIDVWVMVCEEANAFYDPDTTELIFCVEFIPHLEALAGHL</sequence>
<dbReference type="RefSeq" id="WP_366190526.1">
    <property type="nucleotide sequence ID" value="NZ_JBFBVU010000001.1"/>
</dbReference>
<feature type="signal peptide" evidence="1">
    <location>
        <begin position="1"/>
        <end position="22"/>
    </location>
</feature>
<dbReference type="InterPro" id="IPR025644">
    <property type="entry name" value="DUF4344"/>
</dbReference>
<dbReference type="Proteomes" id="UP001553161">
    <property type="component" value="Unassembled WGS sequence"/>
</dbReference>
<dbReference type="EMBL" id="JBFBVU010000001">
    <property type="protein sequence ID" value="MEV8465195.1"/>
    <property type="molecule type" value="Genomic_DNA"/>
</dbReference>
<keyword evidence="1" id="KW-0732">Signal</keyword>
<name>A0ABV3L262_9RHOB</name>
<comment type="caution">
    <text evidence="2">The sequence shown here is derived from an EMBL/GenBank/DDBJ whole genome shotgun (WGS) entry which is preliminary data.</text>
</comment>
<keyword evidence="3" id="KW-1185">Reference proteome</keyword>
<evidence type="ECO:0000313" key="2">
    <source>
        <dbReference type="EMBL" id="MEV8465195.1"/>
    </source>
</evidence>
<dbReference type="Pfam" id="PF14247">
    <property type="entry name" value="DUF4344"/>
    <property type="match status" value="2"/>
</dbReference>
<feature type="chain" id="PRO_5046593480" evidence="1">
    <location>
        <begin position="23"/>
        <end position="248"/>
    </location>
</feature>
<proteinExistence type="predicted"/>
<protein>
    <submittedName>
        <fullName evidence="2">DUF4344 domain-containing metallopeptidase</fullName>
    </submittedName>
</protein>
<gene>
    <name evidence="2" type="ORF">AB0T83_00185</name>
</gene>
<organism evidence="2 3">
    <name type="scientific">Meridianimarinicoccus marinus</name>
    <dbReference type="NCBI Taxonomy" id="3231483"/>
    <lineage>
        <taxon>Bacteria</taxon>
        <taxon>Pseudomonadati</taxon>
        <taxon>Pseudomonadota</taxon>
        <taxon>Alphaproteobacteria</taxon>
        <taxon>Rhodobacterales</taxon>
        <taxon>Paracoccaceae</taxon>
        <taxon>Meridianimarinicoccus</taxon>
    </lineage>
</organism>